<name>A0A2M3ZNA0_9DIPT</name>
<protein>
    <submittedName>
        <fullName evidence="1">Putative secreted peptide</fullName>
    </submittedName>
</protein>
<dbReference type="EMBL" id="GGFM01009283">
    <property type="protein sequence ID" value="MBW30034.1"/>
    <property type="molecule type" value="Transcribed_RNA"/>
</dbReference>
<dbReference type="AlphaFoldDB" id="A0A2M3ZNA0"/>
<evidence type="ECO:0000313" key="1">
    <source>
        <dbReference type="EMBL" id="MBW30034.1"/>
    </source>
</evidence>
<sequence length="116" mass="11759">MSSSWKASFCSLSFESSVAGSSAPSVVGGFIVIALDCGAGCPEQLSDEGCTCSPPSGSGRWYDGVVVPTASRIELERITVLPTSPAPPPPIVVIVPTPSVLGAMLGLLPLLTTVLL</sequence>
<reference evidence="1" key="1">
    <citation type="submission" date="2018-01" db="EMBL/GenBank/DDBJ databases">
        <title>An insight into the sialome of Amazonian anophelines.</title>
        <authorList>
            <person name="Ribeiro J.M."/>
            <person name="Scarpassa V."/>
            <person name="Calvo E."/>
        </authorList>
    </citation>
    <scope>NUCLEOTIDE SEQUENCE</scope>
    <source>
        <tissue evidence="1">Salivary glands</tissue>
    </source>
</reference>
<proteinExistence type="predicted"/>
<accession>A0A2M3ZNA0</accession>
<organism evidence="1">
    <name type="scientific">Anopheles braziliensis</name>
    <dbReference type="NCBI Taxonomy" id="58242"/>
    <lineage>
        <taxon>Eukaryota</taxon>
        <taxon>Metazoa</taxon>
        <taxon>Ecdysozoa</taxon>
        <taxon>Arthropoda</taxon>
        <taxon>Hexapoda</taxon>
        <taxon>Insecta</taxon>
        <taxon>Pterygota</taxon>
        <taxon>Neoptera</taxon>
        <taxon>Endopterygota</taxon>
        <taxon>Diptera</taxon>
        <taxon>Nematocera</taxon>
        <taxon>Culicoidea</taxon>
        <taxon>Culicidae</taxon>
        <taxon>Anophelinae</taxon>
        <taxon>Anopheles</taxon>
    </lineage>
</organism>